<dbReference type="Proteomes" id="UP001515480">
    <property type="component" value="Unassembled WGS sequence"/>
</dbReference>
<dbReference type="AlphaFoldDB" id="A0AB34IG88"/>
<reference evidence="2 3" key="1">
    <citation type="journal article" date="2024" name="Science">
        <title>Giant polyketide synthase enzymes in the biosynthesis of giant marine polyether toxins.</title>
        <authorList>
            <person name="Fallon T.R."/>
            <person name="Shende V.V."/>
            <person name="Wierzbicki I.H."/>
            <person name="Pendleton A.L."/>
            <person name="Watervoot N.F."/>
            <person name="Auber R.P."/>
            <person name="Gonzalez D.J."/>
            <person name="Wisecaver J.H."/>
            <person name="Moore B.S."/>
        </authorList>
    </citation>
    <scope>NUCLEOTIDE SEQUENCE [LARGE SCALE GENOMIC DNA]</scope>
    <source>
        <strain evidence="2 3">12B1</strain>
    </source>
</reference>
<evidence type="ECO:0000313" key="3">
    <source>
        <dbReference type="Proteomes" id="UP001515480"/>
    </source>
</evidence>
<keyword evidence="3" id="KW-1185">Reference proteome</keyword>
<dbReference type="EMBL" id="JBGBPQ010000028">
    <property type="protein sequence ID" value="KAL1496859.1"/>
    <property type="molecule type" value="Genomic_DNA"/>
</dbReference>
<feature type="region of interest" description="Disordered" evidence="1">
    <location>
        <begin position="33"/>
        <end position="84"/>
    </location>
</feature>
<comment type="caution">
    <text evidence="2">The sequence shown here is derived from an EMBL/GenBank/DDBJ whole genome shotgun (WGS) entry which is preliminary data.</text>
</comment>
<name>A0AB34IG88_PRYPA</name>
<sequence length="194" mass="20593">MPCQFPHAAWTSAVQAPPDRRLHPSLRISHPARVDGARPASRRFLADGGYGPMLKPRPAKAKGGAGAVKEGDPAGAAAPPTSEGEFSLELLEQQLSTKLSTGSDDLLKWGLKTGRAECVAPIVTTPDPYPSRGTAKASRSGDPSCPAELPGWKRSRPNSHGMPIGSNDSSLKAVHSHRPRTVIAPPQAHRRIDR</sequence>
<evidence type="ECO:0000256" key="1">
    <source>
        <dbReference type="SAM" id="MobiDB-lite"/>
    </source>
</evidence>
<proteinExistence type="predicted"/>
<evidence type="ECO:0000313" key="2">
    <source>
        <dbReference type="EMBL" id="KAL1496859.1"/>
    </source>
</evidence>
<accession>A0AB34IG88</accession>
<protein>
    <submittedName>
        <fullName evidence="2">Uncharacterized protein</fullName>
    </submittedName>
</protein>
<gene>
    <name evidence="2" type="ORF">AB1Y20_014444</name>
</gene>
<feature type="region of interest" description="Disordered" evidence="1">
    <location>
        <begin position="123"/>
        <end position="194"/>
    </location>
</feature>
<organism evidence="2 3">
    <name type="scientific">Prymnesium parvum</name>
    <name type="common">Toxic golden alga</name>
    <dbReference type="NCBI Taxonomy" id="97485"/>
    <lineage>
        <taxon>Eukaryota</taxon>
        <taxon>Haptista</taxon>
        <taxon>Haptophyta</taxon>
        <taxon>Prymnesiophyceae</taxon>
        <taxon>Prymnesiales</taxon>
        <taxon>Prymnesiaceae</taxon>
        <taxon>Prymnesium</taxon>
    </lineage>
</organism>